<sequence>MLLASLDWRLTDVTSRRVLLDSGFMTGLREVLKWNGQIDPSLLNLHPSFGNADHTKCLINTLREKRYPNRTGFAAALALLEEHKKLPPDEMYVRFVEQHIIPGEKEFSLVICMFKLMSELLTQTKWPTIDTSFKRIWGWQEFEVEAWFLEHKHSVVVARAFT</sequence>
<dbReference type="Proteomes" id="UP000054279">
    <property type="component" value="Unassembled WGS sequence"/>
</dbReference>
<evidence type="ECO:0000313" key="2">
    <source>
        <dbReference type="Proteomes" id="UP000054279"/>
    </source>
</evidence>
<dbReference type="HOGENOM" id="CLU_1636476_0_0_1"/>
<protein>
    <submittedName>
        <fullName evidence="1">Uncharacterized protein</fullName>
    </submittedName>
</protein>
<dbReference type="AlphaFoldDB" id="A0A0C9UPS6"/>
<gene>
    <name evidence="1" type="ORF">M422DRAFT_267397</name>
</gene>
<reference evidence="1 2" key="1">
    <citation type="submission" date="2014-06" db="EMBL/GenBank/DDBJ databases">
        <title>Evolutionary Origins and Diversification of the Mycorrhizal Mutualists.</title>
        <authorList>
            <consortium name="DOE Joint Genome Institute"/>
            <consortium name="Mycorrhizal Genomics Consortium"/>
            <person name="Kohler A."/>
            <person name="Kuo A."/>
            <person name="Nagy L.G."/>
            <person name="Floudas D."/>
            <person name="Copeland A."/>
            <person name="Barry K.W."/>
            <person name="Cichocki N."/>
            <person name="Veneault-Fourrey C."/>
            <person name="LaButti K."/>
            <person name="Lindquist E.A."/>
            <person name="Lipzen A."/>
            <person name="Lundell T."/>
            <person name="Morin E."/>
            <person name="Murat C."/>
            <person name="Riley R."/>
            <person name="Ohm R."/>
            <person name="Sun H."/>
            <person name="Tunlid A."/>
            <person name="Henrissat B."/>
            <person name="Grigoriev I.V."/>
            <person name="Hibbett D.S."/>
            <person name="Martin F."/>
        </authorList>
    </citation>
    <scope>NUCLEOTIDE SEQUENCE [LARGE SCALE GENOMIC DNA]</scope>
    <source>
        <strain evidence="1 2">SS14</strain>
    </source>
</reference>
<name>A0A0C9UPS6_SPHS4</name>
<organism evidence="1 2">
    <name type="scientific">Sphaerobolus stellatus (strain SS14)</name>
    <dbReference type="NCBI Taxonomy" id="990650"/>
    <lineage>
        <taxon>Eukaryota</taxon>
        <taxon>Fungi</taxon>
        <taxon>Dikarya</taxon>
        <taxon>Basidiomycota</taxon>
        <taxon>Agaricomycotina</taxon>
        <taxon>Agaricomycetes</taxon>
        <taxon>Phallomycetidae</taxon>
        <taxon>Geastrales</taxon>
        <taxon>Sphaerobolaceae</taxon>
        <taxon>Sphaerobolus</taxon>
    </lineage>
</organism>
<dbReference type="OrthoDB" id="3268409at2759"/>
<proteinExistence type="predicted"/>
<evidence type="ECO:0000313" key="1">
    <source>
        <dbReference type="EMBL" id="KIJ30982.1"/>
    </source>
</evidence>
<dbReference type="EMBL" id="KN837250">
    <property type="protein sequence ID" value="KIJ30982.1"/>
    <property type="molecule type" value="Genomic_DNA"/>
</dbReference>
<accession>A0A0C9UPS6</accession>
<keyword evidence="2" id="KW-1185">Reference proteome</keyword>